<proteinExistence type="predicted"/>
<accession>A2C5N0</accession>
<reference evidence="1 2" key="1">
    <citation type="journal article" date="2007" name="PLoS Genet.">
        <title>Patterns and implications of gene gain and loss in the evolution of Prochlorococcus.</title>
        <authorList>
            <person name="Kettler G.C."/>
            <person name="Martiny A.C."/>
            <person name="Huang K."/>
            <person name="Zucker J."/>
            <person name="Coleman M.L."/>
            <person name="Rodrigue S."/>
            <person name="Chen F."/>
            <person name="Lapidus A."/>
            <person name="Ferriera S."/>
            <person name="Johnson J."/>
            <person name="Steglich C."/>
            <person name="Church G.M."/>
            <person name="Richardson P."/>
            <person name="Chisholm S.W."/>
        </authorList>
    </citation>
    <scope>NUCLEOTIDE SEQUENCE [LARGE SCALE GENOMIC DNA]</scope>
    <source>
        <strain evidence="1 2">MIT 9303</strain>
    </source>
</reference>
<dbReference type="BioCyc" id="PMAR59922:G1G80-34-MONOMER"/>
<evidence type="ECO:0008006" key="3">
    <source>
        <dbReference type="Google" id="ProtNLM"/>
    </source>
</evidence>
<dbReference type="HOGENOM" id="CLU_207997_0_0_3"/>
<dbReference type="AlphaFoldDB" id="A2C5N0"/>
<evidence type="ECO:0000313" key="1">
    <source>
        <dbReference type="EMBL" id="ABM76790.1"/>
    </source>
</evidence>
<organism evidence="1 2">
    <name type="scientific">Prochlorococcus marinus (strain MIT 9303)</name>
    <dbReference type="NCBI Taxonomy" id="59922"/>
    <lineage>
        <taxon>Bacteria</taxon>
        <taxon>Bacillati</taxon>
        <taxon>Cyanobacteriota</taxon>
        <taxon>Cyanophyceae</taxon>
        <taxon>Synechococcales</taxon>
        <taxon>Prochlorococcaceae</taxon>
        <taxon>Prochlorococcus</taxon>
    </lineage>
</organism>
<protein>
    <recommendedName>
        <fullName evidence="3">4-hydroxythreonine-4-phosphate dehydrogenase</fullName>
    </recommendedName>
</protein>
<dbReference type="Proteomes" id="UP000002274">
    <property type="component" value="Chromosome"/>
</dbReference>
<evidence type="ECO:0000313" key="2">
    <source>
        <dbReference type="Proteomes" id="UP000002274"/>
    </source>
</evidence>
<gene>
    <name evidence="1" type="ordered locus">P9303_00331</name>
</gene>
<dbReference type="EMBL" id="CP000554">
    <property type="protein sequence ID" value="ABM76790.1"/>
    <property type="molecule type" value="Genomic_DNA"/>
</dbReference>
<dbReference type="RefSeq" id="WP_011824723.1">
    <property type="nucleotide sequence ID" value="NC_008820.1"/>
</dbReference>
<dbReference type="KEGG" id="pmf:P9303_00331"/>
<name>A2C5N0_PROM3</name>
<sequence length="70" mass="8096">MMRWLLLGLMLFGLGTGLRNGWLVVHWSQFLRDAGLTFIDPEKPFNWNEFILGGSDRERSTTKENSSVRP</sequence>